<dbReference type="AlphaFoldDB" id="A0A3N4IQM2"/>
<protein>
    <submittedName>
        <fullName evidence="1">Uncharacterized protein</fullName>
    </submittedName>
</protein>
<evidence type="ECO:0000313" key="2">
    <source>
        <dbReference type="Proteomes" id="UP000275078"/>
    </source>
</evidence>
<sequence length="214" mass="24231">MLRNGREWLGIVDWRPGKEWASGIKSNSPKQCPLREYSSIVPVDFELGEGGKESQDIGWLDCKNEGVLASIPASVVWSLLWTVHDLEDGRALSNCVLELCCVYRRSTKGFHVPARSFDGQIAFCIPFFTPNGSRLQLLASTRTMIHASQPHAIDHTTAFSRVLTSSYHHGQPLPHDYTLTMRFLTPARRSDLARMDVVRQAMVGYDRVEKTRWN</sequence>
<gene>
    <name evidence="1" type="ORF">BJ508DRAFT_95310</name>
</gene>
<accession>A0A3N4IQM2</accession>
<dbReference type="EMBL" id="ML119647">
    <property type="protein sequence ID" value="RPA87038.1"/>
    <property type="molecule type" value="Genomic_DNA"/>
</dbReference>
<proteinExistence type="predicted"/>
<organism evidence="1 2">
    <name type="scientific">Ascobolus immersus RN42</name>
    <dbReference type="NCBI Taxonomy" id="1160509"/>
    <lineage>
        <taxon>Eukaryota</taxon>
        <taxon>Fungi</taxon>
        <taxon>Dikarya</taxon>
        <taxon>Ascomycota</taxon>
        <taxon>Pezizomycotina</taxon>
        <taxon>Pezizomycetes</taxon>
        <taxon>Pezizales</taxon>
        <taxon>Ascobolaceae</taxon>
        <taxon>Ascobolus</taxon>
    </lineage>
</organism>
<keyword evidence="2" id="KW-1185">Reference proteome</keyword>
<dbReference type="Proteomes" id="UP000275078">
    <property type="component" value="Unassembled WGS sequence"/>
</dbReference>
<reference evidence="1 2" key="1">
    <citation type="journal article" date="2018" name="Nat. Ecol. Evol.">
        <title>Pezizomycetes genomes reveal the molecular basis of ectomycorrhizal truffle lifestyle.</title>
        <authorList>
            <person name="Murat C."/>
            <person name="Payen T."/>
            <person name="Noel B."/>
            <person name="Kuo A."/>
            <person name="Morin E."/>
            <person name="Chen J."/>
            <person name="Kohler A."/>
            <person name="Krizsan K."/>
            <person name="Balestrini R."/>
            <person name="Da Silva C."/>
            <person name="Montanini B."/>
            <person name="Hainaut M."/>
            <person name="Levati E."/>
            <person name="Barry K.W."/>
            <person name="Belfiori B."/>
            <person name="Cichocki N."/>
            <person name="Clum A."/>
            <person name="Dockter R.B."/>
            <person name="Fauchery L."/>
            <person name="Guy J."/>
            <person name="Iotti M."/>
            <person name="Le Tacon F."/>
            <person name="Lindquist E.A."/>
            <person name="Lipzen A."/>
            <person name="Malagnac F."/>
            <person name="Mello A."/>
            <person name="Molinier V."/>
            <person name="Miyauchi S."/>
            <person name="Poulain J."/>
            <person name="Riccioni C."/>
            <person name="Rubini A."/>
            <person name="Sitrit Y."/>
            <person name="Splivallo R."/>
            <person name="Traeger S."/>
            <person name="Wang M."/>
            <person name="Zifcakova L."/>
            <person name="Wipf D."/>
            <person name="Zambonelli A."/>
            <person name="Paolocci F."/>
            <person name="Nowrousian M."/>
            <person name="Ottonello S."/>
            <person name="Baldrian P."/>
            <person name="Spatafora J.W."/>
            <person name="Henrissat B."/>
            <person name="Nagy L.G."/>
            <person name="Aury J.M."/>
            <person name="Wincker P."/>
            <person name="Grigoriev I.V."/>
            <person name="Bonfante P."/>
            <person name="Martin F.M."/>
        </authorList>
    </citation>
    <scope>NUCLEOTIDE SEQUENCE [LARGE SCALE GENOMIC DNA]</scope>
    <source>
        <strain evidence="1 2">RN42</strain>
    </source>
</reference>
<name>A0A3N4IQM2_ASCIM</name>
<evidence type="ECO:0000313" key="1">
    <source>
        <dbReference type="EMBL" id="RPA87038.1"/>
    </source>
</evidence>